<evidence type="ECO:0000256" key="1">
    <source>
        <dbReference type="ARBA" id="ARBA00006461"/>
    </source>
</evidence>
<keyword evidence="5" id="KW-1185">Reference proteome</keyword>
<dbReference type="OMA" id="IWAMFNR"/>
<dbReference type="GO" id="GO:0006334">
    <property type="term" value="P:nucleosome assembly"/>
    <property type="evidence" value="ECO:0007669"/>
    <property type="project" value="TreeGrafter"/>
</dbReference>
<feature type="compositionally biased region" description="Low complexity" evidence="3">
    <location>
        <begin position="172"/>
        <end position="199"/>
    </location>
</feature>
<sequence>MSFTALLNQIKHKPSESPSKPSSQTRKPQQKPMADMKRRTKPADNADELPNVPFKVDPAVQRLKELRRLEKEKEQVKEKLKKDEIKRKNAAKSASRSRASSSVSYRMPKQEIHAAASTDRDRKNRSVSPVKRLSFAELMDQARQKTISLKETKDPSPPSEHVPRTSRPLPKSASIPRSRSSMTSGSSSSRKSPSVPTNSRCEVKPKIVKPSVPKPLARPSKKLQEKLDAKRRARGEYQSSTRYNNDYEDEDEDDYMSDDFIVDDDEEDEPREDRRRRGSSHDPGYDRDEIWQMFGKNRRKYTDYDDDLSDMEATGEDIFDEEFRSEKRARMEEKAESERERRRIEEKKRRLGRR</sequence>
<dbReference type="PANTHER" id="PTHR22691">
    <property type="entry name" value="YEAST SPT2-RELATED"/>
    <property type="match status" value="1"/>
</dbReference>
<dbReference type="EMBL" id="KV453927">
    <property type="protein sequence ID" value="ODV74924.1"/>
    <property type="molecule type" value="Genomic_DNA"/>
</dbReference>
<name>A0A1E4S5Z9_CYBJN</name>
<feature type="compositionally biased region" description="Acidic residues" evidence="3">
    <location>
        <begin position="304"/>
        <end position="320"/>
    </location>
</feature>
<accession>A0A1E4S5Z9</accession>
<dbReference type="RefSeq" id="XP_020071963.1">
    <property type="nucleotide sequence ID" value="XM_020214587.1"/>
</dbReference>
<dbReference type="OrthoDB" id="4035998at2759"/>
<gene>
    <name evidence="4" type="ORF">CYBJADRAFT_166700</name>
</gene>
<dbReference type="Proteomes" id="UP000094389">
    <property type="component" value="Unassembled WGS sequence"/>
</dbReference>
<feature type="compositionally biased region" description="Basic and acidic residues" evidence="3">
    <location>
        <begin position="62"/>
        <end position="87"/>
    </location>
</feature>
<dbReference type="PANTHER" id="PTHR22691:SF8">
    <property type="entry name" value="PROTEIN SPT2 HOMOLOG"/>
    <property type="match status" value="1"/>
</dbReference>
<keyword evidence="2" id="KW-0175">Coiled coil</keyword>
<dbReference type="GeneID" id="30988983"/>
<feature type="compositionally biased region" description="Low complexity" evidence="3">
    <location>
        <begin position="91"/>
        <end position="104"/>
    </location>
</feature>
<feature type="compositionally biased region" description="Acidic residues" evidence="3">
    <location>
        <begin position="246"/>
        <end position="270"/>
    </location>
</feature>
<feature type="compositionally biased region" description="Basic and acidic residues" evidence="3">
    <location>
        <begin position="321"/>
        <end position="348"/>
    </location>
</feature>
<dbReference type="Pfam" id="PF08243">
    <property type="entry name" value="SPT2"/>
    <property type="match status" value="1"/>
</dbReference>
<comment type="similarity">
    <text evidence="1">Belongs to the SPT2 family.</text>
</comment>
<reference evidence="4 5" key="1">
    <citation type="journal article" date="2016" name="Proc. Natl. Acad. Sci. U.S.A.">
        <title>Comparative genomics of biotechnologically important yeasts.</title>
        <authorList>
            <person name="Riley R."/>
            <person name="Haridas S."/>
            <person name="Wolfe K.H."/>
            <person name="Lopes M.R."/>
            <person name="Hittinger C.T."/>
            <person name="Goeker M."/>
            <person name="Salamov A.A."/>
            <person name="Wisecaver J.H."/>
            <person name="Long T.M."/>
            <person name="Calvey C.H."/>
            <person name="Aerts A.L."/>
            <person name="Barry K.W."/>
            <person name="Choi C."/>
            <person name="Clum A."/>
            <person name="Coughlan A.Y."/>
            <person name="Deshpande S."/>
            <person name="Douglass A.P."/>
            <person name="Hanson S.J."/>
            <person name="Klenk H.-P."/>
            <person name="LaButti K.M."/>
            <person name="Lapidus A."/>
            <person name="Lindquist E.A."/>
            <person name="Lipzen A.M."/>
            <person name="Meier-Kolthoff J.P."/>
            <person name="Ohm R.A."/>
            <person name="Otillar R.P."/>
            <person name="Pangilinan J.L."/>
            <person name="Peng Y."/>
            <person name="Rokas A."/>
            <person name="Rosa C.A."/>
            <person name="Scheuner C."/>
            <person name="Sibirny A.A."/>
            <person name="Slot J.C."/>
            <person name="Stielow J.B."/>
            <person name="Sun H."/>
            <person name="Kurtzman C.P."/>
            <person name="Blackwell M."/>
            <person name="Grigoriev I.V."/>
            <person name="Jeffries T.W."/>
        </authorList>
    </citation>
    <scope>NUCLEOTIDE SEQUENCE [LARGE SCALE GENOMIC DNA]</scope>
    <source>
        <strain evidence="5">ATCC 18201 / CBS 1600 / BCRC 20928 / JCM 3617 / NBRC 0987 / NRRL Y-1542</strain>
    </source>
</reference>
<proteinExistence type="inferred from homology"/>
<dbReference type="AlphaFoldDB" id="A0A1E4S5Z9"/>
<evidence type="ECO:0000256" key="3">
    <source>
        <dbReference type="SAM" id="MobiDB-lite"/>
    </source>
</evidence>
<dbReference type="GO" id="GO:0042393">
    <property type="term" value="F:histone binding"/>
    <property type="evidence" value="ECO:0007669"/>
    <property type="project" value="TreeGrafter"/>
</dbReference>
<dbReference type="GO" id="GO:0005730">
    <property type="term" value="C:nucleolus"/>
    <property type="evidence" value="ECO:0007669"/>
    <property type="project" value="TreeGrafter"/>
</dbReference>
<dbReference type="GO" id="GO:0003677">
    <property type="term" value="F:DNA binding"/>
    <property type="evidence" value="ECO:0007669"/>
    <property type="project" value="TreeGrafter"/>
</dbReference>
<protein>
    <submittedName>
        <fullName evidence="4">SPT2-domain-containing protein</fullName>
    </submittedName>
</protein>
<organism evidence="4 5">
    <name type="scientific">Cyberlindnera jadinii (strain ATCC 18201 / CBS 1600 / BCRC 20928 / JCM 3617 / NBRC 0987 / NRRL Y-1542)</name>
    <name type="common">Torula yeast</name>
    <name type="synonym">Candida utilis</name>
    <dbReference type="NCBI Taxonomy" id="983966"/>
    <lineage>
        <taxon>Eukaryota</taxon>
        <taxon>Fungi</taxon>
        <taxon>Dikarya</taxon>
        <taxon>Ascomycota</taxon>
        <taxon>Saccharomycotina</taxon>
        <taxon>Saccharomycetes</taxon>
        <taxon>Phaffomycetales</taxon>
        <taxon>Phaffomycetaceae</taxon>
        <taxon>Cyberlindnera</taxon>
    </lineage>
</organism>
<dbReference type="InterPro" id="IPR013256">
    <property type="entry name" value="Chromatin_SPT2"/>
</dbReference>
<feature type="compositionally biased region" description="Basic and acidic residues" evidence="3">
    <location>
        <begin position="108"/>
        <end position="124"/>
    </location>
</feature>
<evidence type="ECO:0000313" key="4">
    <source>
        <dbReference type="EMBL" id="ODV74924.1"/>
    </source>
</evidence>
<feature type="region of interest" description="Disordered" evidence="3">
    <location>
        <begin position="1"/>
        <end position="289"/>
    </location>
</feature>
<evidence type="ECO:0000256" key="2">
    <source>
        <dbReference type="ARBA" id="ARBA00023054"/>
    </source>
</evidence>
<dbReference type="GO" id="GO:0006360">
    <property type="term" value="P:transcription by RNA polymerase I"/>
    <property type="evidence" value="ECO:0007669"/>
    <property type="project" value="TreeGrafter"/>
</dbReference>
<feature type="region of interest" description="Disordered" evidence="3">
    <location>
        <begin position="301"/>
        <end position="354"/>
    </location>
</feature>
<dbReference type="STRING" id="983966.A0A1E4S5Z9"/>
<feature type="compositionally biased region" description="Basic and acidic residues" evidence="3">
    <location>
        <begin position="140"/>
        <end position="154"/>
    </location>
</feature>
<evidence type="ECO:0000313" key="5">
    <source>
        <dbReference type="Proteomes" id="UP000094389"/>
    </source>
</evidence>
<dbReference type="SMART" id="SM00784">
    <property type="entry name" value="SPT2"/>
    <property type="match status" value="1"/>
</dbReference>
<feature type="compositionally biased region" description="Basic and acidic residues" evidence="3">
    <location>
        <begin position="271"/>
        <end position="289"/>
    </location>
</feature>
<feature type="compositionally biased region" description="Basic and acidic residues" evidence="3">
    <location>
        <begin position="34"/>
        <end position="44"/>
    </location>
</feature>